<sequence>MVKYSLALKSMPKQHIIKYLILNVQTNMKQLNKKGLKFVKNTLTQDIAQ</sequence>
<evidence type="ECO:0000313" key="2">
    <source>
        <dbReference type="Proteomes" id="UP000562464"/>
    </source>
</evidence>
<organism evidence="1 2">
    <name type="scientific">Lactovum miscens</name>
    <dbReference type="NCBI Taxonomy" id="190387"/>
    <lineage>
        <taxon>Bacteria</taxon>
        <taxon>Bacillati</taxon>
        <taxon>Bacillota</taxon>
        <taxon>Bacilli</taxon>
        <taxon>Lactobacillales</taxon>
        <taxon>Streptococcaceae</taxon>
        <taxon>Lactovum</taxon>
    </lineage>
</organism>
<dbReference type="Proteomes" id="UP000562464">
    <property type="component" value="Unassembled WGS sequence"/>
</dbReference>
<keyword evidence="2" id="KW-1185">Reference proteome</keyword>
<dbReference type="EMBL" id="JACHHV010000014">
    <property type="protein sequence ID" value="MBB5888108.1"/>
    <property type="molecule type" value="Genomic_DNA"/>
</dbReference>
<protein>
    <submittedName>
        <fullName evidence="1">Uncharacterized protein</fullName>
    </submittedName>
</protein>
<proteinExistence type="predicted"/>
<reference evidence="1 2" key="1">
    <citation type="submission" date="2020-08" db="EMBL/GenBank/DDBJ databases">
        <title>Genomic Encyclopedia of Type Strains, Phase IV (KMG-IV): sequencing the most valuable type-strain genomes for metagenomic binning, comparative biology and taxonomic classification.</title>
        <authorList>
            <person name="Goeker M."/>
        </authorList>
    </citation>
    <scope>NUCLEOTIDE SEQUENCE [LARGE SCALE GENOMIC DNA]</scope>
    <source>
        <strain evidence="1 2">DSM 14925</strain>
    </source>
</reference>
<gene>
    <name evidence="1" type="ORF">HNQ37_000999</name>
</gene>
<dbReference type="AlphaFoldDB" id="A0A841C8Q8"/>
<accession>A0A841C8Q8</accession>
<dbReference type="RefSeq" id="WP_183539850.1">
    <property type="nucleotide sequence ID" value="NZ_DASWOY010000021.1"/>
</dbReference>
<comment type="caution">
    <text evidence="1">The sequence shown here is derived from an EMBL/GenBank/DDBJ whole genome shotgun (WGS) entry which is preliminary data.</text>
</comment>
<name>A0A841C8Q8_9LACT</name>
<evidence type="ECO:0000313" key="1">
    <source>
        <dbReference type="EMBL" id="MBB5888108.1"/>
    </source>
</evidence>